<proteinExistence type="predicted"/>
<dbReference type="Proteomes" id="UP000076959">
    <property type="component" value="Unassembled WGS sequence"/>
</dbReference>
<comment type="caution">
    <text evidence="2">The sequence shown here is derived from an EMBL/GenBank/DDBJ whole genome shotgun (WGS) entry which is preliminary data.</text>
</comment>
<name>A0A176Z278_9BRAD</name>
<dbReference type="SUPFAM" id="SSF53335">
    <property type="entry name" value="S-adenosyl-L-methionine-dependent methyltransferases"/>
    <property type="match status" value="1"/>
</dbReference>
<dbReference type="InterPro" id="IPR029063">
    <property type="entry name" value="SAM-dependent_MTases_sf"/>
</dbReference>
<keyword evidence="3" id="KW-1185">Reference proteome</keyword>
<dbReference type="Gene3D" id="3.40.50.150">
    <property type="entry name" value="Vaccinia Virus protein VP39"/>
    <property type="match status" value="1"/>
</dbReference>
<dbReference type="Pfam" id="PF13649">
    <property type="entry name" value="Methyltransf_25"/>
    <property type="match status" value="1"/>
</dbReference>
<evidence type="ECO:0000313" key="3">
    <source>
        <dbReference type="Proteomes" id="UP000076959"/>
    </source>
</evidence>
<dbReference type="STRING" id="1505087.AYJ54_44245"/>
<accession>A0A176Z278</accession>
<feature type="domain" description="Methyltransferase" evidence="1">
    <location>
        <begin position="59"/>
        <end position="112"/>
    </location>
</feature>
<gene>
    <name evidence="2" type="ORF">AYJ54_44245</name>
</gene>
<protein>
    <recommendedName>
        <fullName evidence="1">Methyltransferase domain-containing protein</fullName>
    </recommendedName>
</protein>
<evidence type="ECO:0000259" key="1">
    <source>
        <dbReference type="Pfam" id="PF13649"/>
    </source>
</evidence>
<reference evidence="2 3" key="1">
    <citation type="submission" date="2016-03" db="EMBL/GenBank/DDBJ databases">
        <title>Draft Genome Sequence of the Strain BR 10245 (Bradyrhizobium sp.) isolated from nodules of Centrolobium paraense.</title>
        <authorList>
            <person name="Simoes-Araujo J.L.Sr."/>
            <person name="Barauna A.C."/>
            <person name="Silva K."/>
            <person name="Zilli J.E."/>
        </authorList>
    </citation>
    <scope>NUCLEOTIDE SEQUENCE [LARGE SCALE GENOMIC DNA]</scope>
    <source>
        <strain evidence="2 3">BR 10245</strain>
    </source>
</reference>
<evidence type="ECO:0000313" key="2">
    <source>
        <dbReference type="EMBL" id="OAF13436.1"/>
    </source>
</evidence>
<dbReference type="AlphaFoldDB" id="A0A176Z278"/>
<dbReference type="EMBL" id="LUUB01000036">
    <property type="protein sequence ID" value="OAF13436.1"/>
    <property type="molecule type" value="Genomic_DNA"/>
</dbReference>
<dbReference type="CDD" id="cd02440">
    <property type="entry name" value="AdoMet_MTases"/>
    <property type="match status" value="1"/>
</dbReference>
<sequence length="220" mass="24442">MTGAELGLVCTQVGAYYAAKLASHGANPRGVDWSCTATQWLRFVQLLRLCPANAPFSLIDLGCGYGALATFLIKHRGVANVDYLGVDLSSEMVRRGRRRHPGNSNVRFVVGRNVSELSDYVVASGIMNVMLGFPLLTWERFVSTMLFDMHRMSKFGFAVNFLKKSGRRSQPGLLYRTTPGKWARFCEQKLGRSIEILDDYGLEEFTLLARTSNAVSDTTT</sequence>
<organism evidence="2 3">
    <name type="scientific">Bradyrhizobium centrolobii</name>
    <dbReference type="NCBI Taxonomy" id="1505087"/>
    <lineage>
        <taxon>Bacteria</taxon>
        <taxon>Pseudomonadati</taxon>
        <taxon>Pseudomonadota</taxon>
        <taxon>Alphaproteobacteria</taxon>
        <taxon>Hyphomicrobiales</taxon>
        <taxon>Nitrobacteraceae</taxon>
        <taxon>Bradyrhizobium</taxon>
    </lineage>
</organism>
<dbReference type="InterPro" id="IPR041698">
    <property type="entry name" value="Methyltransf_25"/>
</dbReference>
<dbReference type="OrthoDB" id="9800454at2"/>